<sequence length="175" mass="20043">MSALKSEETHGYTKIASYPKYQAYLIARKERPVLTKNYFLDKRIALLNYPTSRSGHIIPVQIFTELGLSLEKLDIVYARSHKEMRTLLYSGDVDIISSYWQAEDEALFSTNYRVPISSPVSGSSWYIKLTNRNDDLLCASQSMLLQLSTGQSQNYYKSLNLIPFAHCNVEKTIRS</sequence>
<keyword evidence="2" id="KW-1185">Reference proteome</keyword>
<gene>
    <name evidence="1" type="ORF">PN838_06320</name>
</gene>
<proteinExistence type="predicted"/>
<evidence type="ECO:0000313" key="1">
    <source>
        <dbReference type="EMBL" id="MDC2888441.1"/>
    </source>
</evidence>
<name>A0ABT5FCY1_9GAMM</name>
<comment type="caution">
    <text evidence="1">The sequence shown here is derived from an EMBL/GenBank/DDBJ whole genome shotgun (WGS) entry which is preliminary data.</text>
</comment>
<dbReference type="Proteomes" id="UP001528411">
    <property type="component" value="Unassembled WGS sequence"/>
</dbReference>
<evidence type="ECO:0000313" key="2">
    <source>
        <dbReference type="Proteomes" id="UP001528411"/>
    </source>
</evidence>
<dbReference type="Pfam" id="PF12974">
    <property type="entry name" value="Phosphonate-bd"/>
    <property type="match status" value="1"/>
</dbReference>
<accession>A0ABT5FCY1</accession>
<dbReference type="Gene3D" id="3.40.190.10">
    <property type="entry name" value="Periplasmic binding protein-like II"/>
    <property type="match status" value="1"/>
</dbReference>
<dbReference type="RefSeq" id="WP_272180062.1">
    <property type="nucleotide sequence ID" value="NZ_JAQOMS010000002.1"/>
</dbReference>
<organism evidence="1 2">
    <name type="scientific">Psychrosphaera algicola</name>
    <dbReference type="NCBI Taxonomy" id="3023714"/>
    <lineage>
        <taxon>Bacteria</taxon>
        <taxon>Pseudomonadati</taxon>
        <taxon>Pseudomonadota</taxon>
        <taxon>Gammaproteobacteria</taxon>
        <taxon>Alteromonadales</taxon>
        <taxon>Pseudoalteromonadaceae</taxon>
        <taxon>Psychrosphaera</taxon>
    </lineage>
</organism>
<protein>
    <submittedName>
        <fullName evidence="1">PhnD/SsuA/transferrin family substrate-binding protein</fullName>
    </submittedName>
</protein>
<reference evidence="1 2" key="1">
    <citation type="submission" date="2023-01" db="EMBL/GenBank/DDBJ databases">
        <title>Psychrosphaera sp. nov., isolated from marine algae.</title>
        <authorList>
            <person name="Bayburt H."/>
            <person name="Choi B.J."/>
            <person name="Kim J.M."/>
            <person name="Choi D.G."/>
            <person name="Jeon C.O."/>
        </authorList>
    </citation>
    <scope>NUCLEOTIDE SEQUENCE [LARGE SCALE GENOMIC DNA]</scope>
    <source>
        <strain evidence="1 2">G1-22</strain>
    </source>
</reference>
<dbReference type="SUPFAM" id="SSF53850">
    <property type="entry name" value="Periplasmic binding protein-like II"/>
    <property type="match status" value="1"/>
</dbReference>
<dbReference type="EMBL" id="JAQOMS010000002">
    <property type="protein sequence ID" value="MDC2888441.1"/>
    <property type="molecule type" value="Genomic_DNA"/>
</dbReference>